<proteinExistence type="predicted"/>
<evidence type="ECO:0000313" key="3">
    <source>
        <dbReference type="Proteomes" id="UP000323067"/>
    </source>
</evidence>
<dbReference type="VEuPathDB" id="FungiDB:A9K55_001772"/>
<dbReference type="Proteomes" id="UP000323067">
    <property type="component" value="Chromosome iii"/>
</dbReference>
<accession>A0A2H4SQZ4</accession>
<reference evidence="2 3" key="1">
    <citation type="journal article" date="2017" name="BMC Genomics">
        <title>Chromosome level assembly and secondary metabolite potential of the parasitic fungus Cordyceps militaris.</title>
        <authorList>
            <person name="Kramer G.J."/>
            <person name="Nodwell J.R."/>
        </authorList>
    </citation>
    <scope>NUCLEOTIDE SEQUENCE [LARGE SCALE GENOMIC DNA]</scope>
    <source>
        <strain evidence="2 3">ATCC 34164</strain>
    </source>
</reference>
<sequence>MRLEAGVGLAQRTGQGAKNRLPNAKDVFGGQPRITINVSCLHSIISKTETESGKAQKMASDLIGGGQPPRDGKPEMVQCIAIGHSDEVEQVGQASEQANEVC</sequence>
<feature type="region of interest" description="Disordered" evidence="1">
    <location>
        <begin position="49"/>
        <end position="74"/>
    </location>
</feature>
<protein>
    <submittedName>
        <fullName evidence="2">Uncharacterized protein</fullName>
    </submittedName>
</protein>
<feature type="region of interest" description="Disordered" evidence="1">
    <location>
        <begin position="1"/>
        <end position="25"/>
    </location>
</feature>
<dbReference type="VEuPathDB" id="FungiDB:CCM_00335"/>
<dbReference type="AlphaFoldDB" id="A0A2H4SQZ4"/>
<gene>
    <name evidence="2" type="ORF">A9K55_001772</name>
</gene>
<dbReference type="EMBL" id="CP023326">
    <property type="protein sequence ID" value="ATY65530.1"/>
    <property type="molecule type" value="Genomic_DNA"/>
</dbReference>
<evidence type="ECO:0000256" key="1">
    <source>
        <dbReference type="SAM" id="MobiDB-lite"/>
    </source>
</evidence>
<name>A0A2H4SQZ4_CORMI</name>
<organism evidence="2 3">
    <name type="scientific">Cordyceps militaris</name>
    <name type="common">Caterpillar fungus</name>
    <name type="synonym">Clavaria militaris</name>
    <dbReference type="NCBI Taxonomy" id="73501"/>
    <lineage>
        <taxon>Eukaryota</taxon>
        <taxon>Fungi</taxon>
        <taxon>Dikarya</taxon>
        <taxon>Ascomycota</taxon>
        <taxon>Pezizomycotina</taxon>
        <taxon>Sordariomycetes</taxon>
        <taxon>Hypocreomycetidae</taxon>
        <taxon>Hypocreales</taxon>
        <taxon>Cordycipitaceae</taxon>
        <taxon>Cordyceps</taxon>
    </lineage>
</organism>
<evidence type="ECO:0000313" key="2">
    <source>
        <dbReference type="EMBL" id="ATY65530.1"/>
    </source>
</evidence>